<accession>A0ABP8HH15</accession>
<comment type="caution">
    <text evidence="2">The sequence shown here is derived from an EMBL/GenBank/DDBJ whole genome shotgun (WGS) entry which is preliminary data.</text>
</comment>
<feature type="compositionally biased region" description="Basic and acidic residues" evidence="1">
    <location>
        <begin position="25"/>
        <end position="34"/>
    </location>
</feature>
<evidence type="ECO:0000256" key="1">
    <source>
        <dbReference type="SAM" id="MobiDB-lite"/>
    </source>
</evidence>
<dbReference type="EMBL" id="BAABET010000015">
    <property type="protein sequence ID" value="GAA4338839.1"/>
    <property type="molecule type" value="Genomic_DNA"/>
</dbReference>
<protein>
    <submittedName>
        <fullName evidence="2">Uncharacterized protein</fullName>
    </submittedName>
</protein>
<proteinExistence type="predicted"/>
<name>A0ABP8HH15_9ACTN</name>
<evidence type="ECO:0000313" key="2">
    <source>
        <dbReference type="EMBL" id="GAA4338839.1"/>
    </source>
</evidence>
<feature type="compositionally biased region" description="Pro residues" evidence="1">
    <location>
        <begin position="38"/>
        <end position="50"/>
    </location>
</feature>
<sequence>MGLLDDGLVLKHQNDGSVQRHRRQRLEARVEYQRVPHTSPPPVCTGPPPGGLGSTLAGHAEMDNAISAAPTGGDPRAPGNKNARS</sequence>
<feature type="region of interest" description="Disordered" evidence="1">
    <location>
        <begin position="1"/>
        <end position="85"/>
    </location>
</feature>
<gene>
    <name evidence="2" type="ORF">GCM10023086_73510</name>
</gene>
<evidence type="ECO:0000313" key="3">
    <source>
        <dbReference type="Proteomes" id="UP001501115"/>
    </source>
</evidence>
<reference evidence="3" key="1">
    <citation type="journal article" date="2019" name="Int. J. Syst. Evol. Microbiol.">
        <title>The Global Catalogue of Microorganisms (GCM) 10K type strain sequencing project: providing services to taxonomists for standard genome sequencing and annotation.</title>
        <authorList>
            <consortium name="The Broad Institute Genomics Platform"/>
            <consortium name="The Broad Institute Genome Sequencing Center for Infectious Disease"/>
            <person name="Wu L."/>
            <person name="Ma J."/>
        </authorList>
    </citation>
    <scope>NUCLEOTIDE SEQUENCE [LARGE SCALE GENOMIC DNA]</scope>
    <source>
        <strain evidence="3">JCM 31290</strain>
    </source>
</reference>
<keyword evidence="3" id="KW-1185">Reference proteome</keyword>
<dbReference type="Proteomes" id="UP001501115">
    <property type="component" value="Unassembled WGS sequence"/>
</dbReference>
<organism evidence="2 3">
    <name type="scientific">Streptomyces venetus</name>
    <dbReference type="NCBI Taxonomy" id="1701086"/>
    <lineage>
        <taxon>Bacteria</taxon>
        <taxon>Bacillati</taxon>
        <taxon>Actinomycetota</taxon>
        <taxon>Actinomycetes</taxon>
        <taxon>Kitasatosporales</taxon>
        <taxon>Streptomycetaceae</taxon>
        <taxon>Streptomyces</taxon>
    </lineage>
</organism>